<sequence length="61" mass="7176">MILFDLHAHLDLHLEELAFRVMGKYDSDQLRFVTSFLQDLMQNGLANQEQLLEQEPMQGQE</sequence>
<evidence type="ECO:0000313" key="2">
    <source>
        <dbReference type="Proteomes" id="UP001519344"/>
    </source>
</evidence>
<evidence type="ECO:0000313" key="1">
    <source>
        <dbReference type="EMBL" id="MBP1966757.1"/>
    </source>
</evidence>
<proteinExistence type="predicted"/>
<reference evidence="1 2" key="1">
    <citation type="submission" date="2021-03" db="EMBL/GenBank/DDBJ databases">
        <title>Genomic Encyclopedia of Type Strains, Phase IV (KMG-IV): sequencing the most valuable type-strain genomes for metagenomic binning, comparative biology and taxonomic classification.</title>
        <authorList>
            <person name="Goeker M."/>
        </authorList>
    </citation>
    <scope>NUCLEOTIDE SEQUENCE [LARGE SCALE GENOMIC DNA]</scope>
    <source>
        <strain evidence="1 2">DSM 24950</strain>
    </source>
</reference>
<dbReference type="Proteomes" id="UP001519344">
    <property type="component" value="Unassembled WGS sequence"/>
</dbReference>
<evidence type="ECO:0008006" key="3">
    <source>
        <dbReference type="Google" id="ProtNLM"/>
    </source>
</evidence>
<dbReference type="EMBL" id="JAGGKV010000025">
    <property type="protein sequence ID" value="MBP1966757.1"/>
    <property type="molecule type" value="Genomic_DNA"/>
</dbReference>
<comment type="caution">
    <text evidence="1">The sequence shown here is derived from an EMBL/GenBank/DDBJ whole genome shotgun (WGS) entry which is preliminary data.</text>
</comment>
<accession>A0ABS4I752</accession>
<dbReference type="RefSeq" id="WP_167068211.1">
    <property type="nucleotide sequence ID" value="NZ_JAAOZR010000095.1"/>
</dbReference>
<protein>
    <recommendedName>
        <fullName evidence="3">Sporulation histidine kinase inhibitor Sda</fullName>
    </recommendedName>
</protein>
<organism evidence="1 2">
    <name type="scientific">Paenibacillus aceris</name>
    <dbReference type="NCBI Taxonomy" id="869555"/>
    <lineage>
        <taxon>Bacteria</taxon>
        <taxon>Bacillati</taxon>
        <taxon>Bacillota</taxon>
        <taxon>Bacilli</taxon>
        <taxon>Bacillales</taxon>
        <taxon>Paenibacillaceae</taxon>
        <taxon>Paenibacillus</taxon>
    </lineage>
</organism>
<gene>
    <name evidence="1" type="ORF">J2Z65_006018</name>
</gene>
<keyword evidence="2" id="KW-1185">Reference proteome</keyword>
<name>A0ABS4I752_9BACL</name>